<protein>
    <submittedName>
        <fullName evidence="1">Uncharacterized protein</fullName>
    </submittedName>
</protein>
<organism evidence="1 2">
    <name type="scientific">Laetiporus sulphureus 93-53</name>
    <dbReference type="NCBI Taxonomy" id="1314785"/>
    <lineage>
        <taxon>Eukaryota</taxon>
        <taxon>Fungi</taxon>
        <taxon>Dikarya</taxon>
        <taxon>Basidiomycota</taxon>
        <taxon>Agaricomycotina</taxon>
        <taxon>Agaricomycetes</taxon>
        <taxon>Polyporales</taxon>
        <taxon>Laetiporus</taxon>
    </lineage>
</organism>
<gene>
    <name evidence="1" type="ORF">LAESUDRAFT_127703</name>
</gene>
<sequence length="156" mass="17349">MQNNILVIKTLMLLEQNCPTLEHFELRLVLDQTVPASRGVYTLAGLFLFGSFSPDNGPKPIGLTSLDGLRWNLIDLALERLAGRCPKFDVTFALRAVNIDVFYGDMAADAALAIEHAITSHLRSSYGHKARSSYALDPTEHSFEVLMDVVFLRKGR</sequence>
<dbReference type="Proteomes" id="UP000076871">
    <property type="component" value="Unassembled WGS sequence"/>
</dbReference>
<dbReference type="GeneID" id="63818307"/>
<keyword evidence="2" id="KW-1185">Reference proteome</keyword>
<evidence type="ECO:0000313" key="1">
    <source>
        <dbReference type="EMBL" id="KZT07006.1"/>
    </source>
</evidence>
<reference evidence="1 2" key="1">
    <citation type="journal article" date="2016" name="Mol. Biol. Evol.">
        <title>Comparative Genomics of Early-Diverging Mushroom-Forming Fungi Provides Insights into the Origins of Lignocellulose Decay Capabilities.</title>
        <authorList>
            <person name="Nagy L.G."/>
            <person name="Riley R."/>
            <person name="Tritt A."/>
            <person name="Adam C."/>
            <person name="Daum C."/>
            <person name="Floudas D."/>
            <person name="Sun H."/>
            <person name="Yadav J.S."/>
            <person name="Pangilinan J."/>
            <person name="Larsson K.H."/>
            <person name="Matsuura K."/>
            <person name="Barry K."/>
            <person name="Labutti K."/>
            <person name="Kuo R."/>
            <person name="Ohm R.A."/>
            <person name="Bhattacharya S.S."/>
            <person name="Shirouzu T."/>
            <person name="Yoshinaga Y."/>
            <person name="Martin F.M."/>
            <person name="Grigoriev I.V."/>
            <person name="Hibbett D.S."/>
        </authorList>
    </citation>
    <scope>NUCLEOTIDE SEQUENCE [LARGE SCALE GENOMIC DNA]</scope>
    <source>
        <strain evidence="1 2">93-53</strain>
    </source>
</reference>
<evidence type="ECO:0000313" key="2">
    <source>
        <dbReference type="Proteomes" id="UP000076871"/>
    </source>
</evidence>
<dbReference type="RefSeq" id="XP_040764746.1">
    <property type="nucleotide sequence ID" value="XM_040901275.1"/>
</dbReference>
<name>A0A165EGG6_9APHY</name>
<proteinExistence type="predicted"/>
<dbReference type="EMBL" id="KV427621">
    <property type="protein sequence ID" value="KZT07006.1"/>
    <property type="molecule type" value="Genomic_DNA"/>
</dbReference>
<dbReference type="AlphaFoldDB" id="A0A165EGG6"/>
<accession>A0A165EGG6</accession>
<dbReference type="InParanoid" id="A0A165EGG6"/>